<name>A0A060TDN1_BLAAD</name>
<evidence type="ECO:0000256" key="2">
    <source>
        <dbReference type="SAM" id="MobiDB-lite"/>
    </source>
</evidence>
<evidence type="ECO:0000256" key="1">
    <source>
        <dbReference type="SAM" id="Coils"/>
    </source>
</evidence>
<protein>
    <submittedName>
        <fullName evidence="3">ARAD1D45408p</fullName>
    </submittedName>
</protein>
<feature type="region of interest" description="Disordered" evidence="2">
    <location>
        <begin position="138"/>
        <end position="164"/>
    </location>
</feature>
<sequence length="164" mass="18355">MPVGRTKWIMSSPVSCGHASDGEDRFTKATESQFPESSPRLRRHRHSSLNFTPTTSNPLRQIGGRIRDSTHSSGGCSSKSENYDWLITKVQALEAELKAEVDKRRLLEDRIARVEQHHDLLNDEPGDHAYIQKMIVDSPHQDGPTEITKATRDAEATGTSQTHP</sequence>
<feature type="coiled-coil region" evidence="1">
    <location>
        <begin position="90"/>
        <end position="124"/>
    </location>
</feature>
<feature type="compositionally biased region" description="Polar residues" evidence="2">
    <location>
        <begin position="50"/>
        <end position="59"/>
    </location>
</feature>
<dbReference type="EMBL" id="HG937694">
    <property type="protein sequence ID" value="CDP38909.1"/>
    <property type="molecule type" value="Genomic_DNA"/>
</dbReference>
<accession>A0A060TDN1</accession>
<proteinExistence type="predicted"/>
<reference evidence="3" key="2">
    <citation type="submission" date="2014-06" db="EMBL/GenBank/DDBJ databases">
        <title>The complete genome of Blastobotrys (Arxula) adeninivorans LS3 - a yeast of biotechnological interest.</title>
        <authorList>
            <person name="Kunze G."/>
            <person name="Gaillardin C."/>
            <person name="Czernicka M."/>
            <person name="Durrens P."/>
            <person name="Martin T."/>
            <person name="Boer E."/>
            <person name="Gabaldon T."/>
            <person name="Cruz J."/>
            <person name="Talla E."/>
            <person name="Marck C."/>
            <person name="Goffeau A."/>
            <person name="Barbe V."/>
            <person name="Baret P."/>
            <person name="Baronian K."/>
            <person name="Beier S."/>
            <person name="Bleykasten C."/>
            <person name="Bode R."/>
            <person name="Casaregola S."/>
            <person name="Despons L."/>
            <person name="Fairhead C."/>
            <person name="Giersberg M."/>
            <person name="Gierski P."/>
            <person name="Hahnel U."/>
            <person name="Hartmann A."/>
            <person name="Jankowska D."/>
            <person name="Jubin C."/>
            <person name="Jung P."/>
            <person name="Lafontaine I."/>
            <person name="Leh-Louis V."/>
            <person name="Lemaire M."/>
            <person name="Marcet-Houben M."/>
            <person name="Mascher M."/>
            <person name="Morel G."/>
            <person name="Richard G.-F."/>
            <person name="Riechen J."/>
            <person name="Sacerdot C."/>
            <person name="Sarkar A."/>
            <person name="Savel G."/>
            <person name="Schacherer J."/>
            <person name="Sherman D."/>
            <person name="Straub M.-L."/>
            <person name="Stein N."/>
            <person name="Thierry A."/>
            <person name="Trautwein-Schult A."/>
            <person name="Westhof E."/>
            <person name="Worch S."/>
            <person name="Dujon B."/>
            <person name="Souciet J.-L."/>
            <person name="Wincker P."/>
            <person name="Scholz U."/>
            <person name="Neuveglise N."/>
        </authorList>
    </citation>
    <scope>NUCLEOTIDE SEQUENCE</scope>
    <source>
        <strain evidence="3">LS3</strain>
    </source>
</reference>
<keyword evidence="1" id="KW-0175">Coiled coil</keyword>
<reference evidence="3" key="1">
    <citation type="submission" date="2014-02" db="EMBL/GenBank/DDBJ databases">
        <authorList>
            <person name="Genoscope - CEA"/>
        </authorList>
    </citation>
    <scope>NUCLEOTIDE SEQUENCE</scope>
    <source>
        <strain evidence="3">LS3</strain>
    </source>
</reference>
<organism evidence="3">
    <name type="scientific">Blastobotrys adeninivorans</name>
    <name type="common">Yeast</name>
    <name type="synonym">Arxula adeninivorans</name>
    <dbReference type="NCBI Taxonomy" id="409370"/>
    <lineage>
        <taxon>Eukaryota</taxon>
        <taxon>Fungi</taxon>
        <taxon>Dikarya</taxon>
        <taxon>Ascomycota</taxon>
        <taxon>Saccharomycotina</taxon>
        <taxon>Dipodascomycetes</taxon>
        <taxon>Dipodascales</taxon>
        <taxon>Trichomonascaceae</taxon>
        <taxon>Blastobotrys</taxon>
    </lineage>
</organism>
<feature type="compositionally biased region" description="Low complexity" evidence="2">
    <location>
        <begin position="71"/>
        <end position="80"/>
    </location>
</feature>
<gene>
    <name evidence="3" type="ORF">GNLVRS02_ARAD1D45408g</name>
</gene>
<dbReference type="AlphaFoldDB" id="A0A060TDN1"/>
<feature type="region of interest" description="Disordered" evidence="2">
    <location>
        <begin position="1"/>
        <end position="80"/>
    </location>
</feature>
<evidence type="ECO:0000313" key="3">
    <source>
        <dbReference type="EMBL" id="CDP38909.1"/>
    </source>
</evidence>